<name>A0A8S4Q180_OWEFU</name>
<feature type="transmembrane region" description="Helical" evidence="2">
    <location>
        <begin position="105"/>
        <end position="130"/>
    </location>
</feature>
<keyword evidence="2" id="KW-0812">Transmembrane</keyword>
<evidence type="ECO:0000313" key="4">
    <source>
        <dbReference type="Proteomes" id="UP000749559"/>
    </source>
</evidence>
<reference evidence="3" key="1">
    <citation type="submission" date="2022-03" db="EMBL/GenBank/DDBJ databases">
        <authorList>
            <person name="Martin C."/>
        </authorList>
    </citation>
    <scope>NUCLEOTIDE SEQUENCE</scope>
</reference>
<dbReference type="SUPFAM" id="SSF49265">
    <property type="entry name" value="Fibronectin type III"/>
    <property type="match status" value="1"/>
</dbReference>
<evidence type="ECO:0000256" key="1">
    <source>
        <dbReference type="SAM" id="MobiDB-lite"/>
    </source>
</evidence>
<dbReference type="Proteomes" id="UP000749559">
    <property type="component" value="Unassembled WGS sequence"/>
</dbReference>
<dbReference type="EMBL" id="CAIIXF020000011">
    <property type="protein sequence ID" value="CAH1799783.1"/>
    <property type="molecule type" value="Genomic_DNA"/>
</dbReference>
<dbReference type="InterPro" id="IPR036116">
    <property type="entry name" value="FN3_sf"/>
</dbReference>
<evidence type="ECO:0000256" key="2">
    <source>
        <dbReference type="SAM" id="Phobius"/>
    </source>
</evidence>
<dbReference type="AlphaFoldDB" id="A0A8S4Q180"/>
<gene>
    <name evidence="3" type="ORF">OFUS_LOCUS23753</name>
</gene>
<evidence type="ECO:0000313" key="3">
    <source>
        <dbReference type="EMBL" id="CAH1799783.1"/>
    </source>
</evidence>
<sequence>TWNEPLPEEKNGLIGRYYITYAGIGTNNSVHIGSVMVTAKGNNPAYTKDLNLNAEFKYTISVLANTGIGNASNSDIKSSDVSRLSECTPAITTTSPSATTTTSPIAAIISGVLGVLFGIAIGGGVTFAVMKLRYERNRQSTPEAAYGESSHTKPTEKTIVYQNIPMKHQSTNDMYEDITDGSTATDLYVNEESIQKMKRQMPQSDDDHVYEQLQQNKHQ</sequence>
<keyword evidence="2" id="KW-1133">Transmembrane helix</keyword>
<keyword evidence="4" id="KW-1185">Reference proteome</keyword>
<comment type="caution">
    <text evidence="3">The sequence shown here is derived from an EMBL/GenBank/DDBJ whole genome shotgun (WGS) entry which is preliminary data.</text>
</comment>
<feature type="non-terminal residue" evidence="3">
    <location>
        <position position="1"/>
    </location>
</feature>
<dbReference type="InterPro" id="IPR013783">
    <property type="entry name" value="Ig-like_fold"/>
</dbReference>
<protein>
    <submittedName>
        <fullName evidence="3">Uncharacterized protein</fullName>
    </submittedName>
</protein>
<accession>A0A8S4Q180</accession>
<dbReference type="Gene3D" id="2.60.40.10">
    <property type="entry name" value="Immunoglobulins"/>
    <property type="match status" value="1"/>
</dbReference>
<organism evidence="3 4">
    <name type="scientific">Owenia fusiformis</name>
    <name type="common">Polychaete worm</name>
    <dbReference type="NCBI Taxonomy" id="6347"/>
    <lineage>
        <taxon>Eukaryota</taxon>
        <taxon>Metazoa</taxon>
        <taxon>Spiralia</taxon>
        <taxon>Lophotrochozoa</taxon>
        <taxon>Annelida</taxon>
        <taxon>Polychaeta</taxon>
        <taxon>Sedentaria</taxon>
        <taxon>Canalipalpata</taxon>
        <taxon>Sabellida</taxon>
        <taxon>Oweniida</taxon>
        <taxon>Oweniidae</taxon>
        <taxon>Owenia</taxon>
    </lineage>
</organism>
<proteinExistence type="predicted"/>
<keyword evidence="2" id="KW-0472">Membrane</keyword>
<feature type="region of interest" description="Disordered" evidence="1">
    <location>
        <begin position="195"/>
        <end position="219"/>
    </location>
</feature>